<protein>
    <submittedName>
        <fullName evidence="7">POU-specific domain-containing protein</fullName>
    </submittedName>
</protein>
<evidence type="ECO:0000256" key="3">
    <source>
        <dbReference type="ARBA" id="ARBA00023242"/>
    </source>
</evidence>
<dbReference type="WBParaSite" id="Hba_13069">
    <property type="protein sequence ID" value="Hba_13069"/>
    <property type="gene ID" value="Hba_13069"/>
</dbReference>
<feature type="transmembrane region" description="Helical" evidence="4">
    <location>
        <begin position="27"/>
        <end position="44"/>
    </location>
</feature>
<dbReference type="GO" id="GO:0000981">
    <property type="term" value="F:DNA-binding transcription factor activity, RNA polymerase II-specific"/>
    <property type="evidence" value="ECO:0007669"/>
    <property type="project" value="TreeGrafter"/>
</dbReference>
<accession>A0A1I7X643</accession>
<dbReference type="AlphaFoldDB" id="A0A1I7X643"/>
<dbReference type="PROSITE" id="PS51179">
    <property type="entry name" value="POU_3"/>
    <property type="match status" value="1"/>
</dbReference>
<keyword evidence="6" id="KW-1185">Reference proteome</keyword>
<keyword evidence="2" id="KW-0371">Homeobox</keyword>
<keyword evidence="4" id="KW-0472">Membrane</keyword>
<name>A0A1I7X643_HETBA</name>
<evidence type="ECO:0000259" key="5">
    <source>
        <dbReference type="PROSITE" id="PS51179"/>
    </source>
</evidence>
<evidence type="ECO:0000256" key="4">
    <source>
        <dbReference type="SAM" id="Phobius"/>
    </source>
</evidence>
<dbReference type="Proteomes" id="UP000095283">
    <property type="component" value="Unplaced"/>
</dbReference>
<proteinExistence type="predicted"/>
<dbReference type="GO" id="GO:0000978">
    <property type="term" value="F:RNA polymerase II cis-regulatory region sequence-specific DNA binding"/>
    <property type="evidence" value="ECO:0007669"/>
    <property type="project" value="TreeGrafter"/>
</dbReference>
<sequence length="453" mass="51271">MVIAVLQNKPWALGSCLYGAEQASGQYVMTIWLIMYGCVVYLGSSDGERNMRELRLEFVERETPYESFHQSFRVPALSGIVALVSFIMYCSLSMRAKPLHCEKTKAWERLRKNSSCDWLVGGARATVGSPPGRTTPRTMQDPQRLYPSLNTLQGQLGGSLGNSGRYSPSAYRNRMQPVSAVFSLHVLFPCKMYSYHSLKCSSKLFLCSLFHTPLFLYPAEVFCFLFNYLMSSGQDPSNIYHGLPASSDGFDAAALVPTSSEQAHEQMTPLQQVMAMQNYGAPSHFTQYPMAQSFAASTITAPSQVARYPLSAPTTVSYSEIDTDPRELERFAEHFKQRRIKLGVTQIFRYYEYKKVPDLMSEKGWFLYSNTSTKHVDHIIKYSFPLYLIHLYLRCLPEYRDFRSQFRCRNGAAAPRIMQATNGAKCTAPFSGLPSYFDQSHTGPSLSQELKFH</sequence>
<feature type="domain" description="POU-specific" evidence="5">
    <location>
        <begin position="320"/>
        <end position="346"/>
    </location>
</feature>
<keyword evidence="3" id="KW-0539">Nucleus</keyword>
<dbReference type="InterPro" id="IPR050255">
    <property type="entry name" value="POU_domain_TF"/>
</dbReference>
<keyword evidence="4" id="KW-1133">Transmembrane helix</keyword>
<dbReference type="InterPro" id="IPR010982">
    <property type="entry name" value="Lambda_DNA-bd_dom_sf"/>
</dbReference>
<reference evidence="7" key="1">
    <citation type="submission" date="2016-11" db="UniProtKB">
        <authorList>
            <consortium name="WormBaseParasite"/>
        </authorList>
    </citation>
    <scope>IDENTIFICATION</scope>
</reference>
<organism evidence="6 7">
    <name type="scientific">Heterorhabditis bacteriophora</name>
    <name type="common">Entomopathogenic nematode worm</name>
    <dbReference type="NCBI Taxonomy" id="37862"/>
    <lineage>
        <taxon>Eukaryota</taxon>
        <taxon>Metazoa</taxon>
        <taxon>Ecdysozoa</taxon>
        <taxon>Nematoda</taxon>
        <taxon>Chromadorea</taxon>
        <taxon>Rhabditida</taxon>
        <taxon>Rhabditina</taxon>
        <taxon>Rhabditomorpha</taxon>
        <taxon>Strongyloidea</taxon>
        <taxon>Heterorhabditidae</taxon>
        <taxon>Heterorhabditis</taxon>
    </lineage>
</organism>
<feature type="transmembrane region" description="Helical" evidence="4">
    <location>
        <begin position="72"/>
        <end position="92"/>
    </location>
</feature>
<dbReference type="Gene3D" id="1.10.260.40">
    <property type="entry name" value="lambda repressor-like DNA-binding domains"/>
    <property type="match status" value="1"/>
</dbReference>
<dbReference type="PANTHER" id="PTHR11636:SF70">
    <property type="entry name" value="INHIBITORY POU PROTEIN"/>
    <property type="match status" value="1"/>
</dbReference>
<keyword evidence="4" id="KW-0812">Transmembrane</keyword>
<dbReference type="PANTHER" id="PTHR11636">
    <property type="entry name" value="POU DOMAIN"/>
    <property type="match status" value="1"/>
</dbReference>
<evidence type="ECO:0000256" key="2">
    <source>
        <dbReference type="ARBA" id="ARBA00023155"/>
    </source>
</evidence>
<dbReference type="InterPro" id="IPR000327">
    <property type="entry name" value="POU_dom"/>
</dbReference>
<dbReference type="GO" id="GO:0005634">
    <property type="term" value="C:nucleus"/>
    <property type="evidence" value="ECO:0007669"/>
    <property type="project" value="UniProtKB-ARBA"/>
</dbReference>
<evidence type="ECO:0000313" key="7">
    <source>
        <dbReference type="WBParaSite" id="Hba_13069"/>
    </source>
</evidence>
<keyword evidence="1" id="KW-0238">DNA-binding</keyword>
<evidence type="ECO:0000313" key="6">
    <source>
        <dbReference type="Proteomes" id="UP000095283"/>
    </source>
</evidence>
<evidence type="ECO:0000256" key="1">
    <source>
        <dbReference type="ARBA" id="ARBA00023125"/>
    </source>
</evidence>